<dbReference type="InterPro" id="IPR015797">
    <property type="entry name" value="NUDIX_hydrolase-like_dom_sf"/>
</dbReference>
<name>A0A6C0B207_9ZZZZ</name>
<evidence type="ECO:0000313" key="1">
    <source>
        <dbReference type="EMBL" id="QHS85503.1"/>
    </source>
</evidence>
<accession>A0A6C0B207</accession>
<dbReference type="AlphaFoldDB" id="A0A6C0B207"/>
<organism evidence="1">
    <name type="scientific">viral metagenome</name>
    <dbReference type="NCBI Taxonomy" id="1070528"/>
    <lineage>
        <taxon>unclassified sequences</taxon>
        <taxon>metagenomes</taxon>
        <taxon>organismal metagenomes</taxon>
    </lineage>
</organism>
<sequence>MGAGILPTCIYKNKLYFLFGKEHDYCDTPGWSDFGGGTDDKETYLQTAIREGGEELTGFLGSDAELSKMLKKYGTFHIEHKSDGHSMYRMHIFPLEYDPALPHYYNNNQRFLQNHLDASIIKKTKIFEKAEIRWICIDNILAMKKKFRSYFQNIAQEIYEKRNEILKFIKRAQPLHKNNKNNKNKTRKYRT</sequence>
<dbReference type="EMBL" id="MN739044">
    <property type="protein sequence ID" value="QHS85503.1"/>
    <property type="molecule type" value="Genomic_DNA"/>
</dbReference>
<dbReference type="Gene3D" id="3.90.79.10">
    <property type="entry name" value="Nucleoside Triphosphate Pyrophosphohydrolase"/>
    <property type="match status" value="1"/>
</dbReference>
<reference evidence="1" key="1">
    <citation type="journal article" date="2020" name="Nature">
        <title>Giant virus diversity and host interactions through global metagenomics.</title>
        <authorList>
            <person name="Schulz F."/>
            <person name="Roux S."/>
            <person name="Paez-Espino D."/>
            <person name="Jungbluth S."/>
            <person name="Walsh D.A."/>
            <person name="Denef V.J."/>
            <person name="McMahon K.D."/>
            <person name="Konstantinidis K.T."/>
            <person name="Eloe-Fadrosh E.A."/>
            <person name="Kyrpides N.C."/>
            <person name="Woyke T."/>
        </authorList>
    </citation>
    <scope>NUCLEOTIDE SEQUENCE</scope>
    <source>
        <strain evidence="1">GVMAG-M-3300009182-78</strain>
    </source>
</reference>
<protein>
    <submittedName>
        <fullName evidence="1">Uncharacterized protein</fullName>
    </submittedName>
</protein>
<proteinExistence type="predicted"/>
<dbReference type="SUPFAM" id="SSF55811">
    <property type="entry name" value="Nudix"/>
    <property type="match status" value="1"/>
</dbReference>
<dbReference type="CDD" id="cd02883">
    <property type="entry name" value="NUDIX_Hydrolase"/>
    <property type="match status" value="1"/>
</dbReference>